<proteinExistence type="inferred from homology"/>
<dbReference type="EMBL" id="QMQB01000016">
    <property type="protein sequence ID" value="RLE14949.1"/>
    <property type="molecule type" value="Genomic_DNA"/>
</dbReference>
<name>A0A662DLF3_UNCAE</name>
<reference evidence="4 5" key="1">
    <citation type="submission" date="2018-06" db="EMBL/GenBank/DDBJ databases">
        <title>Extensive metabolic versatility and redundancy in microbially diverse, dynamic hydrothermal sediments.</title>
        <authorList>
            <person name="Dombrowski N."/>
            <person name="Teske A."/>
            <person name="Baker B.J."/>
        </authorList>
    </citation>
    <scope>NUCLEOTIDE SEQUENCE [LARGE SCALE GENOMIC DNA]</scope>
    <source>
        <strain evidence="4">B19_G9</strain>
    </source>
</reference>
<dbReference type="Gene3D" id="3.40.50.720">
    <property type="entry name" value="NAD(P)-binding Rossmann-like Domain"/>
    <property type="match status" value="1"/>
</dbReference>
<evidence type="ECO:0000256" key="2">
    <source>
        <dbReference type="RuleBase" id="RU000363"/>
    </source>
</evidence>
<evidence type="ECO:0000313" key="3">
    <source>
        <dbReference type="EMBL" id="HDN84259.1"/>
    </source>
</evidence>
<dbReference type="PRINTS" id="PR00080">
    <property type="entry name" value="SDRFAMILY"/>
</dbReference>
<sequence length="265" mass="28749">MKELPMHESLLSMYDLTDRVAIVTGASRGLGVSFARGLAKAGCDLVICARNFENLKKVAGDLKKYGHEVIPLKVDVTVAEDIEKMVEETVSTFKKIDILVNNAGIAAVVNAEDMSVEEWQSVIDTNLTGLFFCAQQVGRYMLKQGYGKIINVASQYGIVASSYVAQASYVASKSAVLGLTRELAVEWAPRGLHVTALAPGFFPSDQTLWAFEKDKELGRKLLAKIPMGRMGKLEELEASIVYLASSASNYMNGQALVLDGGFLSL</sequence>
<dbReference type="Pfam" id="PF00106">
    <property type="entry name" value="adh_short"/>
    <property type="match status" value="1"/>
</dbReference>
<organism evidence="4 5">
    <name type="scientific">Aerophobetes bacterium</name>
    <dbReference type="NCBI Taxonomy" id="2030807"/>
    <lineage>
        <taxon>Bacteria</taxon>
        <taxon>Candidatus Aerophobota</taxon>
    </lineage>
</organism>
<protein>
    <submittedName>
        <fullName evidence="3">SDR family oxidoreductase</fullName>
    </submittedName>
    <submittedName>
        <fullName evidence="4">Short-chain dehydrogenase</fullName>
    </submittedName>
</protein>
<evidence type="ECO:0000256" key="1">
    <source>
        <dbReference type="ARBA" id="ARBA00006484"/>
    </source>
</evidence>
<dbReference type="EMBL" id="DRBC01000043">
    <property type="protein sequence ID" value="HDN84259.1"/>
    <property type="molecule type" value="Genomic_DNA"/>
</dbReference>
<dbReference type="PANTHER" id="PTHR42760">
    <property type="entry name" value="SHORT-CHAIN DEHYDROGENASES/REDUCTASES FAMILY MEMBER"/>
    <property type="match status" value="1"/>
</dbReference>
<comment type="caution">
    <text evidence="4">The sequence shown here is derived from an EMBL/GenBank/DDBJ whole genome shotgun (WGS) entry which is preliminary data.</text>
</comment>
<dbReference type="SUPFAM" id="SSF51735">
    <property type="entry name" value="NAD(P)-binding Rossmann-fold domains"/>
    <property type="match status" value="1"/>
</dbReference>
<dbReference type="InterPro" id="IPR002347">
    <property type="entry name" value="SDR_fam"/>
</dbReference>
<gene>
    <name evidence="4" type="ORF">DRI96_00700</name>
    <name evidence="3" type="ORF">ENG47_00700</name>
</gene>
<dbReference type="InterPro" id="IPR036291">
    <property type="entry name" value="NAD(P)-bd_dom_sf"/>
</dbReference>
<comment type="similarity">
    <text evidence="1 2">Belongs to the short-chain dehydrogenases/reductases (SDR) family.</text>
</comment>
<reference evidence="3" key="2">
    <citation type="journal article" date="2020" name="mSystems">
        <title>Genome- and Community-Level Interaction Insights into Carbon Utilization and Element Cycling Functions of Hydrothermarchaeota in Hydrothermal Sediment.</title>
        <authorList>
            <person name="Zhou Z."/>
            <person name="Liu Y."/>
            <person name="Xu W."/>
            <person name="Pan J."/>
            <person name="Luo Z.H."/>
            <person name="Li M."/>
        </authorList>
    </citation>
    <scope>NUCLEOTIDE SEQUENCE [LARGE SCALE GENOMIC DNA]</scope>
    <source>
        <strain evidence="3">HyVt-219</strain>
    </source>
</reference>
<evidence type="ECO:0000313" key="4">
    <source>
        <dbReference type="EMBL" id="RLE14949.1"/>
    </source>
</evidence>
<dbReference type="GO" id="GO:0016616">
    <property type="term" value="F:oxidoreductase activity, acting on the CH-OH group of donors, NAD or NADP as acceptor"/>
    <property type="evidence" value="ECO:0007669"/>
    <property type="project" value="TreeGrafter"/>
</dbReference>
<accession>A0A662DLF3</accession>
<dbReference type="FunFam" id="3.40.50.720:FF:000084">
    <property type="entry name" value="Short-chain dehydrogenase reductase"/>
    <property type="match status" value="1"/>
</dbReference>
<dbReference type="Proteomes" id="UP000267654">
    <property type="component" value="Unassembled WGS sequence"/>
</dbReference>
<evidence type="ECO:0000313" key="5">
    <source>
        <dbReference type="Proteomes" id="UP000267654"/>
    </source>
</evidence>
<dbReference type="Proteomes" id="UP000885660">
    <property type="component" value="Unassembled WGS sequence"/>
</dbReference>
<dbReference type="AlphaFoldDB" id="A0A662DLF3"/>
<dbReference type="PRINTS" id="PR00081">
    <property type="entry name" value="GDHRDH"/>
</dbReference>